<name>A0A0E3Z548_9GAMM</name>
<dbReference type="Pfam" id="PF04102">
    <property type="entry name" value="SlyX"/>
    <property type="match status" value="1"/>
</dbReference>
<dbReference type="EMBL" id="CP011144">
    <property type="protein sequence ID" value="AKC87799.1"/>
    <property type="molecule type" value="Genomic_DNA"/>
</dbReference>
<sequence length="82" mass="8823">MSPAQTEFPGLGGGGLEQRLVELETRLAFQEHALAELSEALAEARLERARSDALLQAVLADLRGLRGALYADPSSEPPPPHY</sequence>
<reference evidence="3 4" key="1">
    <citation type="journal article" date="2015" name="Genome Announc.">
        <title>Complete Genome Sequence of Pseudoxanthomonas suwonensis Strain J1, a Cellulose-Degrading Bacterium Isolated from Leaf- and Wood-Enriched Soil.</title>
        <authorList>
            <person name="Hou L."/>
            <person name="Jiang J."/>
            <person name="Xu Z."/>
            <person name="Zhou Y."/>
            <person name="Leung F.C."/>
        </authorList>
    </citation>
    <scope>NUCLEOTIDE SEQUENCE [LARGE SCALE GENOMIC DNA]</scope>
    <source>
        <strain evidence="3 4">J1</strain>
    </source>
</reference>
<keyword evidence="4" id="KW-1185">Reference proteome</keyword>
<evidence type="ECO:0000256" key="2">
    <source>
        <dbReference type="SAM" id="Coils"/>
    </source>
</evidence>
<dbReference type="RefSeq" id="WP_052633411.1">
    <property type="nucleotide sequence ID" value="NZ_CP011144.1"/>
</dbReference>
<dbReference type="PANTHER" id="PTHR36508:SF1">
    <property type="entry name" value="PROTEIN SLYX"/>
    <property type="match status" value="1"/>
</dbReference>
<comment type="similarity">
    <text evidence="1">Belongs to the SlyX family.</text>
</comment>
<dbReference type="KEGG" id="psuw:WQ53_14560"/>
<dbReference type="OrthoDB" id="5998734at2"/>
<dbReference type="AlphaFoldDB" id="A0A0E3Z548"/>
<accession>A0A0E3Z548</accession>
<proteinExistence type="inferred from homology"/>
<dbReference type="Proteomes" id="UP000033067">
    <property type="component" value="Chromosome"/>
</dbReference>
<feature type="coiled-coil region" evidence="2">
    <location>
        <begin position="20"/>
        <end position="54"/>
    </location>
</feature>
<evidence type="ECO:0000313" key="3">
    <source>
        <dbReference type="EMBL" id="AKC87799.1"/>
    </source>
</evidence>
<dbReference type="HAMAP" id="MF_00715">
    <property type="entry name" value="SlyX"/>
    <property type="match status" value="1"/>
</dbReference>
<evidence type="ECO:0000313" key="4">
    <source>
        <dbReference type="Proteomes" id="UP000033067"/>
    </source>
</evidence>
<gene>
    <name evidence="1" type="primary">slyX</name>
    <name evidence="3" type="ORF">WQ53_14560</name>
</gene>
<dbReference type="PATRIC" id="fig|314722.6.peg.3155"/>
<dbReference type="NCBIfam" id="NF002024">
    <property type="entry name" value="PRK00846.1"/>
    <property type="match status" value="1"/>
</dbReference>
<dbReference type="InterPro" id="IPR007236">
    <property type="entry name" value="SlyX"/>
</dbReference>
<keyword evidence="2" id="KW-0175">Coiled coil</keyword>
<organism evidence="3 4">
    <name type="scientific">Pseudoxanthomonas suwonensis</name>
    <dbReference type="NCBI Taxonomy" id="314722"/>
    <lineage>
        <taxon>Bacteria</taxon>
        <taxon>Pseudomonadati</taxon>
        <taxon>Pseudomonadota</taxon>
        <taxon>Gammaproteobacteria</taxon>
        <taxon>Lysobacterales</taxon>
        <taxon>Lysobacteraceae</taxon>
        <taxon>Pseudoxanthomonas</taxon>
    </lineage>
</organism>
<evidence type="ECO:0000256" key="1">
    <source>
        <dbReference type="HAMAP-Rule" id="MF_00715"/>
    </source>
</evidence>
<dbReference type="PANTHER" id="PTHR36508">
    <property type="entry name" value="PROTEIN SLYX"/>
    <property type="match status" value="1"/>
</dbReference>
<protein>
    <recommendedName>
        <fullName evidence="1">Protein SlyX homolog</fullName>
    </recommendedName>
</protein>
<dbReference type="Gene3D" id="1.20.5.300">
    <property type="match status" value="1"/>
</dbReference>